<feature type="chain" id="PRO_5026209394" evidence="1">
    <location>
        <begin position="25"/>
        <end position="124"/>
    </location>
</feature>
<evidence type="ECO:0000256" key="1">
    <source>
        <dbReference type="SAM" id="SignalP"/>
    </source>
</evidence>
<keyword evidence="1" id="KW-0732">Signal</keyword>
<dbReference type="AlphaFoldDB" id="A0A6G4ZWF7"/>
<feature type="signal peptide" evidence="1">
    <location>
        <begin position="1"/>
        <end position="24"/>
    </location>
</feature>
<accession>A0A6G4ZWF7</accession>
<reference evidence="2" key="1">
    <citation type="journal article" date="2018" name="J. Proteome Res.">
        <title>Transcriptomic and Neuropeptidomic Analysis of the Stick Insect, Carausius morosus.</title>
        <authorList>
            <person name="Liessem S"/>
            <person name="Ragionieri L"/>
            <person name="Neupert S"/>
            <person name="Buschges A"/>
            <person name="Predel R."/>
        </authorList>
    </citation>
    <scope>NUCLEOTIDE SEQUENCE</scope>
    <source>
        <strain evidence="2">Adult female</strain>
        <tissue evidence="2">Central nervous system</tissue>
    </source>
</reference>
<proteinExistence type="predicted"/>
<organism evidence="2">
    <name type="scientific">Carausius morosus</name>
    <name type="common">Indian stick insect</name>
    <name type="synonym">Dixippus morosus</name>
    <dbReference type="NCBI Taxonomy" id="7022"/>
    <lineage>
        <taxon>Eukaryota</taxon>
        <taxon>Metazoa</taxon>
        <taxon>Ecdysozoa</taxon>
        <taxon>Arthropoda</taxon>
        <taxon>Hexapoda</taxon>
        <taxon>Insecta</taxon>
        <taxon>Pterygota</taxon>
        <taxon>Neoptera</taxon>
        <taxon>Polyneoptera</taxon>
        <taxon>Phasmatodea</taxon>
        <taxon>Verophasmatodea</taxon>
        <taxon>Anareolatae</taxon>
        <taxon>Lonchodidae</taxon>
        <taxon>Lonchodinae</taxon>
        <taxon>Carausius</taxon>
    </lineage>
</organism>
<sequence>MVAACSRVLCCLLLATLLSRAAEARGPVDCTRFLYAPVCRGVAAKRSFLPADRDVYTPDNMRKLSSLEQLLEVYATAAPLEEEHRRREPEPWTTLSEEAPKPEMFYDWLMNSMKRSKEAAIYDY</sequence>
<dbReference type="EMBL" id="GFAX01032063">
    <property type="protein sequence ID" value="NHI24431.1"/>
    <property type="molecule type" value="Transcribed_RNA"/>
</dbReference>
<evidence type="ECO:0000313" key="2">
    <source>
        <dbReference type="EMBL" id="NHI24431.1"/>
    </source>
</evidence>
<protein>
    <submittedName>
        <fullName evidence="2">Elevenin</fullName>
    </submittedName>
</protein>
<name>A0A6G4ZWF7_CARMO</name>